<keyword evidence="8" id="KW-1185">Reference proteome</keyword>
<dbReference type="Proteomes" id="UP000078240">
    <property type="component" value="Unassembled WGS sequence"/>
</dbReference>
<organism evidence="3 6">
    <name type="scientific">Purpureocillium lilacinum</name>
    <name type="common">Paecilomyces lilacinus</name>
    <dbReference type="NCBI Taxonomy" id="33203"/>
    <lineage>
        <taxon>Eukaryota</taxon>
        <taxon>Fungi</taxon>
        <taxon>Dikarya</taxon>
        <taxon>Ascomycota</taxon>
        <taxon>Pezizomycotina</taxon>
        <taxon>Sordariomycetes</taxon>
        <taxon>Hypocreomycetidae</taxon>
        <taxon>Hypocreales</taxon>
        <taxon>Ophiocordycipitaceae</taxon>
        <taxon>Purpureocillium</taxon>
    </lineage>
</organism>
<comment type="caution">
    <text evidence="3">The sequence shown here is derived from an EMBL/GenBank/DDBJ whole genome shotgun (WGS) entry which is preliminary data.</text>
</comment>
<name>A0A179G1A3_PURLI</name>
<reference evidence="3 6" key="3">
    <citation type="submission" date="2016-01" db="EMBL/GenBank/DDBJ databases">
        <title>Biosynthesis of antibiotic leucinostatins and their inhibition on Phytophthora in bio-control Purpureocillium lilacinum.</title>
        <authorList>
            <person name="Wang G."/>
            <person name="Liu Z."/>
            <person name="Lin R."/>
            <person name="Li E."/>
            <person name="Mao Z."/>
            <person name="Ling J."/>
            <person name="Yin W."/>
            <person name="Xie B."/>
        </authorList>
    </citation>
    <scope>NUCLEOTIDE SEQUENCE [LARGE SCALE GENOMIC DNA]</scope>
    <source>
        <strain evidence="3">PLBJ-1</strain>
        <strain evidence="4">PLFJ-1</strain>
    </source>
</reference>
<dbReference type="AlphaFoldDB" id="A0A179G1A3"/>
<reference evidence="2" key="4">
    <citation type="submission" date="2023-11" db="EMBL/GenBank/DDBJ databases">
        <authorList>
            <person name="Beijen E."/>
            <person name="Ohm R.A."/>
        </authorList>
    </citation>
    <scope>NUCLEOTIDE SEQUENCE</scope>
    <source>
        <strain evidence="2">CBS 150709</strain>
    </source>
</reference>
<dbReference type="RefSeq" id="XP_018181421.1">
    <property type="nucleotide sequence ID" value="XM_018318947.1"/>
</dbReference>
<evidence type="ECO:0000313" key="7">
    <source>
        <dbReference type="Proteomes" id="UP000245956"/>
    </source>
</evidence>
<evidence type="ECO:0000256" key="1">
    <source>
        <dbReference type="SAM" id="MobiDB-lite"/>
    </source>
</evidence>
<dbReference type="GeneID" id="28883996"/>
<dbReference type="OrthoDB" id="10457833at2759"/>
<evidence type="ECO:0000313" key="3">
    <source>
        <dbReference type="EMBL" id="OAQ71634.1"/>
    </source>
</evidence>
<protein>
    <submittedName>
        <fullName evidence="3">Uncharacterized protein</fullName>
    </submittedName>
</protein>
<gene>
    <name evidence="5" type="ORF">PCL_10700</name>
    <name evidence="2" type="ORF">Purlil1_1398</name>
    <name evidence="3" type="ORF">VFPBJ_10413</name>
    <name evidence="4" type="ORF">VFPFJ_01863</name>
</gene>
<feature type="compositionally biased region" description="Pro residues" evidence="1">
    <location>
        <begin position="26"/>
        <end position="36"/>
    </location>
</feature>
<feature type="region of interest" description="Disordered" evidence="1">
    <location>
        <begin position="1"/>
        <end position="42"/>
    </location>
</feature>
<accession>A0A179G1A3</accession>
<reference evidence="5" key="1">
    <citation type="submission" date="2015-05" db="EMBL/GenBank/DDBJ databases">
        <authorList>
            <person name="Wang D.B."/>
            <person name="Wang M."/>
        </authorList>
    </citation>
    <scope>NUCLEOTIDE SEQUENCE</scope>
    <source>
        <strain evidence="5">36-1</strain>
    </source>
</reference>
<dbReference type="EMBL" id="LSBH01000010">
    <property type="protein sequence ID" value="OAQ71634.1"/>
    <property type="molecule type" value="Genomic_DNA"/>
</dbReference>
<dbReference type="Proteomes" id="UP000245956">
    <property type="component" value="Unassembled WGS sequence"/>
</dbReference>
<dbReference type="Proteomes" id="UP000078340">
    <property type="component" value="Unassembled WGS sequence"/>
</dbReference>
<proteinExistence type="predicted"/>
<evidence type="ECO:0000313" key="8">
    <source>
        <dbReference type="Proteomes" id="UP001287286"/>
    </source>
</evidence>
<dbReference type="EMBL" id="LSBI01000002">
    <property type="protein sequence ID" value="OAQ92702.1"/>
    <property type="molecule type" value="Genomic_DNA"/>
</dbReference>
<feature type="compositionally biased region" description="Basic and acidic residues" evidence="1">
    <location>
        <begin position="14"/>
        <end position="25"/>
    </location>
</feature>
<evidence type="ECO:0000313" key="2">
    <source>
        <dbReference type="EMBL" id="KAK4093907.1"/>
    </source>
</evidence>
<reference evidence="2 8" key="5">
    <citation type="journal article" date="2024" name="Microbiol. Resour. Announc.">
        <title>Genome annotations for the ascomycete fungi Trichoderma harzianum, Trichoderma aggressivum, and Purpureocillium lilacinum.</title>
        <authorList>
            <person name="Beijen E.P.W."/>
            <person name="Ohm R.A."/>
        </authorList>
    </citation>
    <scope>NUCLEOTIDE SEQUENCE [LARGE SCALE GENOMIC DNA]</scope>
    <source>
        <strain evidence="2 8">CBS 150709</strain>
    </source>
</reference>
<reference evidence="5 7" key="2">
    <citation type="journal article" date="2016" name="Front. Microbiol.">
        <title>Genome and transcriptome sequences reveal the specific parasitism of the nematophagous Purpureocillium lilacinum 36-1.</title>
        <authorList>
            <person name="Xie J."/>
            <person name="Li S."/>
            <person name="Mo C."/>
            <person name="Xiao X."/>
            <person name="Peng D."/>
            <person name="Wang G."/>
            <person name="Xiao Y."/>
        </authorList>
    </citation>
    <scope>NUCLEOTIDE SEQUENCE [LARGE SCALE GENOMIC DNA]</scope>
    <source>
        <strain evidence="5 7">36-1</strain>
    </source>
</reference>
<dbReference type="Proteomes" id="UP001287286">
    <property type="component" value="Unassembled WGS sequence"/>
</dbReference>
<dbReference type="EMBL" id="LCWV01000006">
    <property type="protein sequence ID" value="PWI72077.1"/>
    <property type="molecule type" value="Genomic_DNA"/>
</dbReference>
<dbReference type="EMBL" id="JAWRVI010000004">
    <property type="protein sequence ID" value="KAK4093907.1"/>
    <property type="molecule type" value="Genomic_DNA"/>
</dbReference>
<evidence type="ECO:0000313" key="5">
    <source>
        <dbReference type="EMBL" id="PWI72077.1"/>
    </source>
</evidence>
<dbReference type="KEGG" id="plj:28883996"/>
<evidence type="ECO:0000313" key="4">
    <source>
        <dbReference type="EMBL" id="OAQ92702.1"/>
    </source>
</evidence>
<sequence>MPTDSDSMRACVGSDKDFNPADRGPDPQPDPEPPEPNDIQSWINDSGASVVLLCLLPLQGAETQDEGQATQHGRS</sequence>
<evidence type="ECO:0000313" key="6">
    <source>
        <dbReference type="Proteomes" id="UP000078240"/>
    </source>
</evidence>